<evidence type="ECO:0000313" key="1">
    <source>
        <dbReference type="EMBL" id="CAH3170543.1"/>
    </source>
</evidence>
<feature type="non-terminal residue" evidence="1">
    <location>
        <position position="1"/>
    </location>
</feature>
<name>A0ABN8QU54_9CNID</name>
<accession>A0ABN8QU54</accession>
<organism evidence="1 2">
    <name type="scientific">Porites evermanni</name>
    <dbReference type="NCBI Taxonomy" id="104178"/>
    <lineage>
        <taxon>Eukaryota</taxon>
        <taxon>Metazoa</taxon>
        <taxon>Cnidaria</taxon>
        <taxon>Anthozoa</taxon>
        <taxon>Hexacorallia</taxon>
        <taxon>Scleractinia</taxon>
        <taxon>Fungiina</taxon>
        <taxon>Poritidae</taxon>
        <taxon>Porites</taxon>
    </lineage>
</organism>
<evidence type="ECO:0000313" key="2">
    <source>
        <dbReference type="Proteomes" id="UP001159427"/>
    </source>
</evidence>
<dbReference type="Proteomes" id="UP001159427">
    <property type="component" value="Unassembled WGS sequence"/>
</dbReference>
<keyword evidence="2" id="KW-1185">Reference proteome</keyword>
<gene>
    <name evidence="1" type="ORF">PEVE_00007309</name>
</gene>
<reference evidence="1 2" key="1">
    <citation type="submission" date="2022-05" db="EMBL/GenBank/DDBJ databases">
        <authorList>
            <consortium name="Genoscope - CEA"/>
            <person name="William W."/>
        </authorList>
    </citation>
    <scope>NUCLEOTIDE SEQUENCE [LARGE SCALE GENOMIC DNA]</scope>
</reference>
<sequence>QITPQLNNTLDSGSEYSAEKVQGFSCHFYSTPFLPAAFSFVEKIQKPGACFKEGKQTIMIWTNFITL</sequence>
<dbReference type="EMBL" id="CALNXI010001488">
    <property type="protein sequence ID" value="CAH3170543.1"/>
    <property type="molecule type" value="Genomic_DNA"/>
</dbReference>
<comment type="caution">
    <text evidence="1">The sequence shown here is derived from an EMBL/GenBank/DDBJ whole genome shotgun (WGS) entry which is preliminary data.</text>
</comment>
<protein>
    <submittedName>
        <fullName evidence="1">Uncharacterized protein</fullName>
    </submittedName>
</protein>
<proteinExistence type="predicted"/>